<dbReference type="Gene3D" id="3.90.550.10">
    <property type="entry name" value="Spore Coat Polysaccharide Biosynthesis Protein SpsA, Chain A"/>
    <property type="match status" value="1"/>
</dbReference>
<keyword evidence="4" id="KW-1185">Reference proteome</keyword>
<organism evidence="3 4">
    <name type="scientific">Fervidobacterium islandicum</name>
    <dbReference type="NCBI Taxonomy" id="2423"/>
    <lineage>
        <taxon>Bacteria</taxon>
        <taxon>Thermotogati</taxon>
        <taxon>Thermotogota</taxon>
        <taxon>Thermotogae</taxon>
        <taxon>Thermotogales</taxon>
        <taxon>Fervidobacteriaceae</taxon>
        <taxon>Fervidobacterium</taxon>
    </lineage>
</organism>
<dbReference type="InterPro" id="IPR029044">
    <property type="entry name" value="Nucleotide-diphossugar_trans"/>
</dbReference>
<evidence type="ECO:0000256" key="1">
    <source>
        <dbReference type="ARBA" id="ARBA00022679"/>
    </source>
</evidence>
<sequence length="238" mass="27001">MSQKEKVFALLMFGGIGSRFGWDKPKQFYVIDEIRNKTLLEFVVEKFVNFKLFDRIIIVCPENYLSESKTLLSDYINLVDFVTGGGTREHSVWNGLNFLKDLAGQEDIVVIHDGARPLVSKKIVQQNIEAARGYGAVVTAINTTETVSYSEDGSKVDEIIPRSKVFIHQTPQSFKYHLIKSAMESQLDSLHLFTDEASIVLNAGHDVYYVTGSRLNLKVTTMEDMIFLKRHLEDDSLI</sequence>
<dbReference type="SUPFAM" id="SSF53448">
    <property type="entry name" value="Nucleotide-diphospho-sugar transferases"/>
    <property type="match status" value="1"/>
</dbReference>
<keyword evidence="1" id="KW-0808">Transferase</keyword>
<dbReference type="GO" id="GO:0008299">
    <property type="term" value="P:isoprenoid biosynthetic process"/>
    <property type="evidence" value="ECO:0007669"/>
    <property type="project" value="InterPro"/>
</dbReference>
<dbReference type="PROSITE" id="PS01295">
    <property type="entry name" value="ISPD"/>
    <property type="match status" value="1"/>
</dbReference>
<dbReference type="InterPro" id="IPR050088">
    <property type="entry name" value="IspD/TarI_cytidylyltransf_bact"/>
</dbReference>
<evidence type="ECO:0000313" key="4">
    <source>
        <dbReference type="Proteomes" id="UP000093740"/>
    </source>
</evidence>
<protein>
    <submittedName>
        <fullName evidence="3">2-C-methyl-D-erythritol 4-phosphate cytidylyltransferase</fullName>
    </submittedName>
</protein>
<dbReference type="Pfam" id="PF01128">
    <property type="entry name" value="IspD"/>
    <property type="match status" value="1"/>
</dbReference>
<dbReference type="PANTHER" id="PTHR32125">
    <property type="entry name" value="2-C-METHYL-D-ERYTHRITOL 4-PHOSPHATE CYTIDYLYLTRANSFERASE, CHLOROPLASTIC"/>
    <property type="match status" value="1"/>
</dbReference>
<dbReference type="EMBL" id="CP014334">
    <property type="protein sequence ID" value="AMW32414.1"/>
    <property type="molecule type" value="Genomic_DNA"/>
</dbReference>
<dbReference type="FunFam" id="3.90.550.10:FF:000003">
    <property type="entry name" value="2-C-methyl-D-erythritol 4-phosphate cytidylyltransferase"/>
    <property type="match status" value="1"/>
</dbReference>
<evidence type="ECO:0000313" key="3">
    <source>
        <dbReference type="EMBL" id="AMW32414.1"/>
    </source>
</evidence>
<dbReference type="Proteomes" id="UP000093740">
    <property type="component" value="Chromosome"/>
</dbReference>
<gene>
    <name evidence="3" type="ORF">NA23_03290</name>
</gene>
<proteinExistence type="predicted"/>
<name>A0AAI8CK51_FERIS</name>
<keyword evidence="2 3" id="KW-0548">Nucleotidyltransferase</keyword>
<dbReference type="AlphaFoldDB" id="A0AAI8CK51"/>
<dbReference type="InterPro" id="IPR034683">
    <property type="entry name" value="IspD/TarI"/>
</dbReference>
<dbReference type="RefSeq" id="WP_033191112.1">
    <property type="nucleotide sequence ID" value="NZ_CP014334.2"/>
</dbReference>
<dbReference type="CDD" id="cd02516">
    <property type="entry name" value="CDP-ME_synthetase"/>
    <property type="match status" value="1"/>
</dbReference>
<dbReference type="KEGG" id="fia:NA23_03290"/>
<accession>A0AAI8CK51</accession>
<dbReference type="InterPro" id="IPR018294">
    <property type="entry name" value="ISPD_synthase_CS"/>
</dbReference>
<dbReference type="GO" id="GO:0050518">
    <property type="term" value="F:2-C-methyl-D-erythritol 4-phosphate cytidylyltransferase activity"/>
    <property type="evidence" value="ECO:0007669"/>
    <property type="project" value="TreeGrafter"/>
</dbReference>
<evidence type="ECO:0000256" key="2">
    <source>
        <dbReference type="ARBA" id="ARBA00022695"/>
    </source>
</evidence>
<dbReference type="PANTHER" id="PTHR32125:SF4">
    <property type="entry name" value="2-C-METHYL-D-ERYTHRITOL 4-PHOSPHATE CYTIDYLYLTRANSFERASE, CHLOROPLASTIC"/>
    <property type="match status" value="1"/>
</dbReference>
<reference evidence="3 4" key="1">
    <citation type="journal article" date="2015" name="Stand. Genomic Sci.">
        <title>Genome sequence of a native-feather degrading extremely thermophilic Eubacterium, Fervidobacterium islandicum AW-1.</title>
        <authorList>
            <person name="Lee Y.J."/>
            <person name="Jeong H."/>
            <person name="Park G.S."/>
            <person name="Kwak Y."/>
            <person name="Lee S.J."/>
            <person name="Lee S.J."/>
            <person name="Park M.K."/>
            <person name="Kim J.Y."/>
            <person name="Kang H.K."/>
            <person name="Shin J.H."/>
            <person name="Lee D.W."/>
        </authorList>
    </citation>
    <scope>NUCLEOTIDE SEQUENCE [LARGE SCALE GENOMIC DNA]</scope>
    <source>
        <strain evidence="3 4">AW-1</strain>
    </source>
</reference>